<evidence type="ECO:0000313" key="4">
    <source>
        <dbReference type="Proteomes" id="UP001483337"/>
    </source>
</evidence>
<proteinExistence type="predicted"/>
<evidence type="ECO:0000259" key="1">
    <source>
        <dbReference type="Pfam" id="PF02625"/>
    </source>
</evidence>
<dbReference type="RefSeq" id="WP_353929731.1">
    <property type="nucleotide sequence ID" value="NZ_CP150886.1"/>
</dbReference>
<keyword evidence="4" id="KW-1185">Reference proteome</keyword>
<name>A0ABZ2UNU3_9CYAN</name>
<evidence type="ECO:0000259" key="2">
    <source>
        <dbReference type="Pfam" id="PF13478"/>
    </source>
</evidence>
<dbReference type="InterPro" id="IPR027051">
    <property type="entry name" value="XdhC_Rossmann_dom"/>
</dbReference>
<dbReference type="Pfam" id="PF13478">
    <property type="entry name" value="XdhC_C"/>
    <property type="match status" value="1"/>
</dbReference>
<dbReference type="EMBL" id="CP150886">
    <property type="protein sequence ID" value="WZB86817.1"/>
    <property type="molecule type" value="Genomic_DNA"/>
</dbReference>
<dbReference type="Pfam" id="PF02625">
    <property type="entry name" value="XdhC_CoxI"/>
    <property type="match status" value="1"/>
</dbReference>
<feature type="domain" description="XdhC Rossmann" evidence="2">
    <location>
        <begin position="207"/>
        <end position="351"/>
    </location>
</feature>
<accession>A0ABZ2UNU3</accession>
<organism evidence="3 4">
    <name type="scientific">Okeanomitos corallinicola TIOX110</name>
    <dbReference type="NCBI Taxonomy" id="3133117"/>
    <lineage>
        <taxon>Bacteria</taxon>
        <taxon>Bacillati</taxon>
        <taxon>Cyanobacteriota</taxon>
        <taxon>Cyanophyceae</taxon>
        <taxon>Nostocales</taxon>
        <taxon>Aphanizomenonaceae</taxon>
        <taxon>Okeanomitos</taxon>
    </lineage>
</organism>
<reference evidence="3 4" key="1">
    <citation type="submission" date="2024-04" db="EMBL/GenBank/DDBJ databases">
        <title>Okeanomitos corallinicola gen. &amp; sp. nov. (Nostocales, Cyanobacteria), a new toxic marine heterocyst-forming cyanobacterium from a coral reef.</title>
        <authorList>
            <person name="Li H."/>
            <person name="Li R."/>
            <person name="Kang J."/>
            <person name="Hii K.S."/>
            <person name="Mohamed H.F."/>
            <person name="Xu X."/>
            <person name="Luo Z."/>
        </authorList>
    </citation>
    <scope>NUCLEOTIDE SEQUENCE [LARGE SCALE GENOMIC DNA]</scope>
    <source>
        <strain evidence="3 4">TIOX110</strain>
    </source>
</reference>
<dbReference type="Proteomes" id="UP001483337">
    <property type="component" value="Chromosome"/>
</dbReference>
<gene>
    <name evidence="3" type="ORF">WJM97_15650</name>
</gene>
<dbReference type="Gene3D" id="3.40.50.720">
    <property type="entry name" value="NAD(P)-binding Rossmann-like Domain"/>
    <property type="match status" value="1"/>
</dbReference>
<dbReference type="PANTHER" id="PTHR30388:SF6">
    <property type="entry name" value="XANTHINE DEHYDROGENASE SUBUNIT A-RELATED"/>
    <property type="match status" value="1"/>
</dbReference>
<dbReference type="InterPro" id="IPR052698">
    <property type="entry name" value="MoCofactor_Util/Proc"/>
</dbReference>
<feature type="domain" description="XdhC- CoxI" evidence="1">
    <location>
        <begin position="17"/>
        <end position="80"/>
    </location>
</feature>
<evidence type="ECO:0000313" key="3">
    <source>
        <dbReference type="EMBL" id="WZB86817.1"/>
    </source>
</evidence>
<dbReference type="InterPro" id="IPR003777">
    <property type="entry name" value="XdhC_CoxI"/>
</dbReference>
<protein>
    <submittedName>
        <fullName evidence="3">XdhC family protein</fullName>
    </submittedName>
</protein>
<dbReference type="PANTHER" id="PTHR30388">
    <property type="entry name" value="ALDEHYDE OXIDOREDUCTASE MOLYBDENUM COFACTOR ASSEMBLY PROTEIN"/>
    <property type="match status" value="1"/>
</dbReference>
<sequence length="382" mass="42313">MKEINSIIKTFLDNQHNNKKLFLATVVNVQGSTYRQPGARMLMTTSGEIVGTISGGCLENDVIEHTRLMTDKKAKVITYDTNAEEDIIWGFGLGCNGVVDILIESLEKENSVNPLKFIHQCLSAQKSGIIATIFSVTGNIDVQLGACLTLNSDDFVNSNIPESSLQQALIKDSKAALENQHSSFHKYQLPLGEVNVFIEFIQPPPNLMIFGAGRDAVPVMNFAKALGWKVTIFDCRALEVTQERFISADKVILTRREILHQQVSVNENSIAVVMTHNYFDDLAVLKLLIPSHIKYLGCLGSKKRTARLLTDLQSDVGELTSKQLEKFYAPVGLDIGADTPETIALSIVAEIQAVLKNRDGGFLKNRTKPINQRNEIQEVKIK</sequence>